<gene>
    <name evidence="3" type="ORF">AKO1_009411</name>
</gene>
<evidence type="ECO:0000259" key="2">
    <source>
        <dbReference type="Pfam" id="PF13460"/>
    </source>
</evidence>
<dbReference type="PANTHER" id="PTHR43355">
    <property type="entry name" value="FLAVIN REDUCTASE (NADPH)"/>
    <property type="match status" value="1"/>
</dbReference>
<reference evidence="3 4" key="1">
    <citation type="submission" date="2024-03" db="EMBL/GenBank/DDBJ databases">
        <title>The Acrasis kona genome and developmental transcriptomes reveal deep origins of eukaryotic multicellular pathways.</title>
        <authorList>
            <person name="Sheikh S."/>
            <person name="Fu C.-J."/>
            <person name="Brown M.W."/>
            <person name="Baldauf S.L."/>
        </authorList>
    </citation>
    <scope>NUCLEOTIDE SEQUENCE [LARGE SCALE GENOMIC DNA]</scope>
    <source>
        <strain evidence="3 4">ATCC MYA-3509</strain>
    </source>
</reference>
<keyword evidence="4" id="KW-1185">Reference proteome</keyword>
<feature type="transmembrane region" description="Helical" evidence="1">
    <location>
        <begin position="255"/>
        <end position="273"/>
    </location>
</feature>
<dbReference type="GO" id="GO:0004074">
    <property type="term" value="F:biliverdin reductase [NAD(P)H] activity"/>
    <property type="evidence" value="ECO:0007669"/>
    <property type="project" value="TreeGrafter"/>
</dbReference>
<dbReference type="GO" id="GO:0042602">
    <property type="term" value="F:riboflavin reductase (NADPH) activity"/>
    <property type="evidence" value="ECO:0007669"/>
    <property type="project" value="TreeGrafter"/>
</dbReference>
<feature type="domain" description="NAD(P)-binding" evidence="2">
    <location>
        <begin position="8"/>
        <end position="213"/>
    </location>
</feature>
<dbReference type="InterPro" id="IPR036291">
    <property type="entry name" value="NAD(P)-bd_dom_sf"/>
</dbReference>
<proteinExistence type="predicted"/>
<protein>
    <submittedName>
        <fullName evidence="3">Averufin oxidase-like protein</fullName>
    </submittedName>
</protein>
<dbReference type="Gene3D" id="3.40.50.720">
    <property type="entry name" value="NAD(P)-binding Rossmann-like Domain"/>
    <property type="match status" value="1"/>
</dbReference>
<keyword evidence="1" id="KW-0472">Membrane</keyword>
<keyword evidence="1" id="KW-0812">Transmembrane</keyword>
<dbReference type="PANTHER" id="PTHR43355:SF2">
    <property type="entry name" value="FLAVIN REDUCTASE (NADPH)"/>
    <property type="match status" value="1"/>
</dbReference>
<dbReference type="SUPFAM" id="SSF51735">
    <property type="entry name" value="NAD(P)-binding Rossmann-fold domains"/>
    <property type="match status" value="1"/>
</dbReference>
<dbReference type="Proteomes" id="UP001431209">
    <property type="component" value="Unassembled WGS sequence"/>
</dbReference>
<dbReference type="Pfam" id="PF13460">
    <property type="entry name" value="NAD_binding_10"/>
    <property type="match status" value="1"/>
</dbReference>
<name>A0AAW2ZKW5_9EUKA</name>
<accession>A0AAW2ZKW5</accession>
<keyword evidence="1" id="KW-1133">Transmembrane helix</keyword>
<dbReference type="InterPro" id="IPR016040">
    <property type="entry name" value="NAD(P)-bd_dom"/>
</dbReference>
<comment type="caution">
    <text evidence="3">The sequence shown here is derived from an EMBL/GenBank/DDBJ whole genome shotgun (WGS) entry which is preliminary data.</text>
</comment>
<dbReference type="InterPro" id="IPR051606">
    <property type="entry name" value="Polyketide_Oxido-like"/>
</dbReference>
<sequence>MKLAILNATSRTANHIISQGLEQGHEIHAAVRSVSAERFKKSHRGKSIIVHEFDDFNNVDQVYKLVKDVDCIFIVASPTDNKLTFLVEHIVHTVVAALRRKSGASRCTTRVILLTSTTVSPFVRNEKRVFQKIIFHIMRNYLNYEPYNDLQRADEYLKKQSDWLDFIIFNPGMLIDPASDANQRSATSAYSLSTNTVSDGAITYKMLAHAMLSTASGKEELIGKNVHPIVDVQPKVEFQDLDSLKKLISDFSKDVFKTITIAFILVAFGYFFGRIGTATKN</sequence>
<evidence type="ECO:0000313" key="3">
    <source>
        <dbReference type="EMBL" id="KAL0490070.1"/>
    </source>
</evidence>
<organism evidence="3 4">
    <name type="scientific">Acrasis kona</name>
    <dbReference type="NCBI Taxonomy" id="1008807"/>
    <lineage>
        <taxon>Eukaryota</taxon>
        <taxon>Discoba</taxon>
        <taxon>Heterolobosea</taxon>
        <taxon>Tetramitia</taxon>
        <taxon>Eutetramitia</taxon>
        <taxon>Acrasidae</taxon>
        <taxon>Acrasis</taxon>
    </lineage>
</organism>
<evidence type="ECO:0000256" key="1">
    <source>
        <dbReference type="SAM" id="Phobius"/>
    </source>
</evidence>
<evidence type="ECO:0000313" key="4">
    <source>
        <dbReference type="Proteomes" id="UP001431209"/>
    </source>
</evidence>
<dbReference type="EMBL" id="JAOPGA020001632">
    <property type="protein sequence ID" value="KAL0490070.1"/>
    <property type="molecule type" value="Genomic_DNA"/>
</dbReference>
<dbReference type="AlphaFoldDB" id="A0AAW2ZKW5"/>